<dbReference type="InterPro" id="IPR036866">
    <property type="entry name" value="RibonucZ/Hydroxyglut_hydro"/>
</dbReference>
<protein>
    <submittedName>
        <fullName evidence="6">Putative metallo-beta-lactamase superfamily protein</fullName>
    </submittedName>
</protein>
<dbReference type="InterPro" id="IPR050662">
    <property type="entry name" value="Sec-metab_biosynth-thioest"/>
</dbReference>
<reference evidence="6 7" key="2">
    <citation type="submission" date="2015-05" db="EMBL/GenBank/DDBJ databases">
        <authorList>
            <person name="Morales-Cruz A."/>
            <person name="Amrine K.C."/>
            <person name="Cantu D."/>
        </authorList>
    </citation>
    <scope>NUCLEOTIDE SEQUENCE [LARGE SCALE GENOMIC DNA]</scope>
    <source>
        <strain evidence="6">UCRPC4</strain>
    </source>
</reference>
<dbReference type="OrthoDB" id="17458at2759"/>
<evidence type="ECO:0000256" key="1">
    <source>
        <dbReference type="ARBA" id="ARBA00001947"/>
    </source>
</evidence>
<proteinExistence type="inferred from homology"/>
<organism evidence="6 7">
    <name type="scientific">Phaeomoniella chlamydospora</name>
    <name type="common">Phaeoacremonium chlamydosporum</name>
    <dbReference type="NCBI Taxonomy" id="158046"/>
    <lineage>
        <taxon>Eukaryota</taxon>
        <taxon>Fungi</taxon>
        <taxon>Dikarya</taxon>
        <taxon>Ascomycota</taxon>
        <taxon>Pezizomycotina</taxon>
        <taxon>Eurotiomycetes</taxon>
        <taxon>Chaetothyriomycetidae</taxon>
        <taxon>Phaeomoniellales</taxon>
        <taxon>Phaeomoniellaceae</taxon>
        <taxon>Phaeomoniella</taxon>
    </lineage>
</organism>
<dbReference type="GO" id="GO:0044550">
    <property type="term" value="P:secondary metabolite biosynthetic process"/>
    <property type="evidence" value="ECO:0007669"/>
    <property type="project" value="TreeGrafter"/>
</dbReference>
<keyword evidence="7" id="KW-1185">Reference proteome</keyword>
<dbReference type="EMBL" id="LCWF01000205">
    <property type="protein sequence ID" value="KKY14862.1"/>
    <property type="molecule type" value="Genomic_DNA"/>
</dbReference>
<evidence type="ECO:0000256" key="3">
    <source>
        <dbReference type="ARBA" id="ARBA00022723"/>
    </source>
</evidence>
<dbReference type="GO" id="GO:0016787">
    <property type="term" value="F:hydrolase activity"/>
    <property type="evidence" value="ECO:0007669"/>
    <property type="project" value="UniProtKB-KW"/>
</dbReference>
<keyword evidence="5" id="KW-0862">Zinc</keyword>
<name>A0A0G2DVC1_PHACM</name>
<dbReference type="PANTHER" id="PTHR23131:SF2">
    <property type="entry name" value="LACTAMASE-LIKE PROTEIN APTB-RELATED"/>
    <property type="match status" value="1"/>
</dbReference>
<dbReference type="Proteomes" id="UP000053317">
    <property type="component" value="Unassembled WGS sequence"/>
</dbReference>
<comment type="cofactor">
    <cofactor evidence="1">
        <name>Zn(2+)</name>
        <dbReference type="ChEBI" id="CHEBI:29105"/>
    </cofactor>
</comment>
<evidence type="ECO:0000256" key="4">
    <source>
        <dbReference type="ARBA" id="ARBA00022801"/>
    </source>
</evidence>
<dbReference type="PANTHER" id="PTHR23131">
    <property type="entry name" value="ENDORIBONUCLEASE LACTB2"/>
    <property type="match status" value="1"/>
</dbReference>
<evidence type="ECO:0000313" key="7">
    <source>
        <dbReference type="Proteomes" id="UP000053317"/>
    </source>
</evidence>
<accession>A0A0G2DVC1</accession>
<keyword evidence="4" id="KW-0378">Hydrolase</keyword>
<comment type="similarity">
    <text evidence="2">Belongs to the metallo-beta-lactamase superfamily.</text>
</comment>
<dbReference type="AlphaFoldDB" id="A0A0G2DVC1"/>
<sequence>MRVYKNTPDPGQLPIEDGQIFETEGATLRAVFSPGHAEDHMCFVLEEENAMFTGDNVLGHGYSVCEDLSVYVRSLRYMADQKCQIGYPAHGITIDDLPKKIMQYIRHKELREKQIYMAMARNKAKIAEIDRSKKASVTVREIVTLVHGDVPDDMAKMALEPSVAEVLLKLAADRKVGFETRVGIKRWFLK</sequence>
<comment type="caution">
    <text evidence="6">The sequence shown here is derived from an EMBL/GenBank/DDBJ whole genome shotgun (WGS) entry which is preliminary data.</text>
</comment>
<dbReference type="SUPFAM" id="SSF56281">
    <property type="entry name" value="Metallo-hydrolase/oxidoreductase"/>
    <property type="match status" value="1"/>
</dbReference>
<evidence type="ECO:0000256" key="5">
    <source>
        <dbReference type="ARBA" id="ARBA00022833"/>
    </source>
</evidence>
<keyword evidence="3" id="KW-0479">Metal-binding</keyword>
<dbReference type="Gene3D" id="3.60.15.10">
    <property type="entry name" value="Ribonuclease Z/Hydroxyacylglutathione hydrolase-like"/>
    <property type="match status" value="1"/>
</dbReference>
<evidence type="ECO:0000256" key="2">
    <source>
        <dbReference type="ARBA" id="ARBA00007749"/>
    </source>
</evidence>
<reference evidence="6 7" key="1">
    <citation type="submission" date="2015-05" db="EMBL/GenBank/DDBJ databases">
        <title>Distinctive expansion of gene families associated with plant cell wall degradation and secondary metabolism in the genomes of grapevine trunk pathogens.</title>
        <authorList>
            <person name="Lawrence D.P."/>
            <person name="Travadon R."/>
            <person name="Rolshausen P.E."/>
            <person name="Baumgartner K."/>
        </authorList>
    </citation>
    <scope>NUCLEOTIDE SEQUENCE [LARGE SCALE GENOMIC DNA]</scope>
    <source>
        <strain evidence="6">UCRPC4</strain>
    </source>
</reference>
<dbReference type="InterPro" id="IPR036388">
    <property type="entry name" value="WH-like_DNA-bd_sf"/>
</dbReference>
<gene>
    <name evidence="6" type="ORF">UCRPC4_g06628</name>
</gene>
<evidence type="ECO:0000313" key="6">
    <source>
        <dbReference type="EMBL" id="KKY14862.1"/>
    </source>
</evidence>
<dbReference type="Gene3D" id="1.10.10.10">
    <property type="entry name" value="Winged helix-like DNA-binding domain superfamily/Winged helix DNA-binding domain"/>
    <property type="match status" value="1"/>
</dbReference>
<dbReference type="GO" id="GO:0046872">
    <property type="term" value="F:metal ion binding"/>
    <property type="evidence" value="ECO:0007669"/>
    <property type="project" value="UniProtKB-KW"/>
</dbReference>
<dbReference type="FunFam" id="3.60.15.10:FF:000041">
    <property type="entry name" value="Metallo-beta-lactamase domain protein"/>
    <property type="match status" value="1"/>
</dbReference>